<evidence type="ECO:0000313" key="1">
    <source>
        <dbReference type="EMBL" id="SVD09640.1"/>
    </source>
</evidence>
<protein>
    <submittedName>
        <fullName evidence="1">Uncharacterized protein</fullName>
    </submittedName>
</protein>
<dbReference type="EMBL" id="UINC01129329">
    <property type="protein sequence ID" value="SVD09640.1"/>
    <property type="molecule type" value="Genomic_DNA"/>
</dbReference>
<proteinExistence type="predicted"/>
<sequence>MVTEQHSPDFPPPFNRIVNLLWYVHSMKFQSQTTRWCYLASSYVHYTLVL</sequence>
<dbReference type="AlphaFoldDB" id="A0A382SI59"/>
<accession>A0A382SI59</accession>
<reference evidence="1" key="1">
    <citation type="submission" date="2018-05" db="EMBL/GenBank/DDBJ databases">
        <authorList>
            <person name="Lanie J.A."/>
            <person name="Ng W.-L."/>
            <person name="Kazmierczak K.M."/>
            <person name="Andrzejewski T.M."/>
            <person name="Davidsen T.M."/>
            <person name="Wayne K.J."/>
            <person name="Tettelin H."/>
            <person name="Glass J.I."/>
            <person name="Rusch D."/>
            <person name="Podicherti R."/>
            <person name="Tsui H.-C.T."/>
            <person name="Winkler M.E."/>
        </authorList>
    </citation>
    <scope>NUCLEOTIDE SEQUENCE</scope>
</reference>
<gene>
    <name evidence="1" type="ORF">METZ01_LOCUS362494</name>
</gene>
<name>A0A382SI59_9ZZZZ</name>
<organism evidence="1">
    <name type="scientific">marine metagenome</name>
    <dbReference type="NCBI Taxonomy" id="408172"/>
    <lineage>
        <taxon>unclassified sequences</taxon>
        <taxon>metagenomes</taxon>
        <taxon>ecological metagenomes</taxon>
    </lineage>
</organism>
<feature type="non-terminal residue" evidence="1">
    <location>
        <position position="50"/>
    </location>
</feature>